<protein>
    <recommendedName>
        <fullName evidence="3">Methyltransferase</fullName>
        <ecNumber evidence="3">2.1.1.-</ecNumber>
    </recommendedName>
</protein>
<accession>A0A2U1Q0B2</accession>
<dbReference type="EC" id="2.1.1.-" evidence="3"/>
<reference evidence="4 5" key="1">
    <citation type="journal article" date="2018" name="Mol. Plant">
        <title>The genome of Artemisia annua provides insight into the evolution of Asteraceae family and artemisinin biosynthesis.</title>
        <authorList>
            <person name="Shen Q."/>
            <person name="Zhang L."/>
            <person name="Liao Z."/>
            <person name="Wang S."/>
            <person name="Yan T."/>
            <person name="Shi P."/>
            <person name="Liu M."/>
            <person name="Fu X."/>
            <person name="Pan Q."/>
            <person name="Wang Y."/>
            <person name="Lv Z."/>
            <person name="Lu X."/>
            <person name="Zhang F."/>
            <person name="Jiang W."/>
            <person name="Ma Y."/>
            <person name="Chen M."/>
            <person name="Hao X."/>
            <person name="Li L."/>
            <person name="Tang Y."/>
            <person name="Lv G."/>
            <person name="Zhou Y."/>
            <person name="Sun X."/>
            <person name="Brodelius P.E."/>
            <person name="Rose J.K.C."/>
            <person name="Tang K."/>
        </authorList>
    </citation>
    <scope>NUCLEOTIDE SEQUENCE [LARGE SCALE GENOMIC DNA]</scope>
    <source>
        <strain evidence="5">cv. Huhao1</strain>
        <tissue evidence="4">Leaf</tissue>
    </source>
</reference>
<dbReference type="GO" id="GO:0016020">
    <property type="term" value="C:membrane"/>
    <property type="evidence" value="ECO:0007669"/>
    <property type="project" value="UniProtKB-SubCell"/>
</dbReference>
<evidence type="ECO:0000256" key="3">
    <source>
        <dbReference type="RuleBase" id="RU366043"/>
    </source>
</evidence>
<dbReference type="PANTHER" id="PTHR10108:SF1130">
    <property type="entry name" value="METHYLTRANSFERASE PMT26-RELATED"/>
    <property type="match status" value="1"/>
</dbReference>
<proteinExistence type="inferred from homology"/>
<comment type="caution">
    <text evidence="4">The sequence shown here is derived from an EMBL/GenBank/DDBJ whole genome shotgun (WGS) entry which is preliminary data.</text>
</comment>
<comment type="subcellular location">
    <subcellularLocation>
        <location evidence="3">Membrane</location>
        <topology evidence="3">Single-pass type II membrane protein</topology>
    </subcellularLocation>
</comment>
<dbReference type="EMBL" id="PKPP01000549">
    <property type="protein sequence ID" value="PWA91373.1"/>
    <property type="molecule type" value="Genomic_DNA"/>
</dbReference>
<dbReference type="GO" id="GO:0005802">
    <property type="term" value="C:trans-Golgi network"/>
    <property type="evidence" value="ECO:0007669"/>
    <property type="project" value="TreeGrafter"/>
</dbReference>
<dbReference type="Proteomes" id="UP000245207">
    <property type="component" value="Unassembled WGS sequence"/>
</dbReference>
<keyword evidence="2 3" id="KW-0325">Glycoprotein</keyword>
<dbReference type="AlphaFoldDB" id="A0A2U1Q0B2"/>
<evidence type="ECO:0000313" key="5">
    <source>
        <dbReference type="Proteomes" id="UP000245207"/>
    </source>
</evidence>
<organism evidence="4 5">
    <name type="scientific">Artemisia annua</name>
    <name type="common">Sweet wormwood</name>
    <dbReference type="NCBI Taxonomy" id="35608"/>
    <lineage>
        <taxon>Eukaryota</taxon>
        <taxon>Viridiplantae</taxon>
        <taxon>Streptophyta</taxon>
        <taxon>Embryophyta</taxon>
        <taxon>Tracheophyta</taxon>
        <taxon>Spermatophyta</taxon>
        <taxon>Magnoliopsida</taxon>
        <taxon>eudicotyledons</taxon>
        <taxon>Gunneridae</taxon>
        <taxon>Pentapetalae</taxon>
        <taxon>asterids</taxon>
        <taxon>campanulids</taxon>
        <taxon>Asterales</taxon>
        <taxon>Asteraceae</taxon>
        <taxon>Asteroideae</taxon>
        <taxon>Anthemideae</taxon>
        <taxon>Artemisiinae</taxon>
        <taxon>Artemisia</taxon>
    </lineage>
</organism>
<keyword evidence="3" id="KW-0735">Signal-anchor</keyword>
<dbReference type="STRING" id="35608.A0A2U1Q0B2"/>
<evidence type="ECO:0000256" key="2">
    <source>
        <dbReference type="ARBA" id="ARBA00023180"/>
    </source>
</evidence>
<comment type="similarity">
    <text evidence="3">Belongs to the methyltransferase superfamily.</text>
</comment>
<name>A0A2U1Q0B2_ARTAN</name>
<keyword evidence="3" id="KW-0812">Transmembrane</keyword>
<dbReference type="PANTHER" id="PTHR10108">
    <property type="entry name" value="SAM-DEPENDENT METHYLTRANSFERASE"/>
    <property type="match status" value="1"/>
</dbReference>
<dbReference type="OrthoDB" id="1723375at2759"/>
<gene>
    <name evidence="4" type="ORF">CTI12_AA091490</name>
</gene>
<evidence type="ECO:0000256" key="1">
    <source>
        <dbReference type="ARBA" id="ARBA00022603"/>
    </source>
</evidence>
<dbReference type="InterPro" id="IPR004159">
    <property type="entry name" value="Put_SAM_MeTrfase"/>
</dbReference>
<dbReference type="GO" id="GO:0032259">
    <property type="term" value="P:methylation"/>
    <property type="evidence" value="ECO:0007669"/>
    <property type="project" value="UniProtKB-KW"/>
</dbReference>
<evidence type="ECO:0000313" key="4">
    <source>
        <dbReference type="EMBL" id="PWA91373.1"/>
    </source>
</evidence>
<keyword evidence="1 3" id="KW-0489">Methyltransferase</keyword>
<keyword evidence="5" id="KW-1185">Reference proteome</keyword>
<dbReference type="GO" id="GO:0008168">
    <property type="term" value="F:methyltransferase activity"/>
    <property type="evidence" value="ECO:0007669"/>
    <property type="project" value="UniProtKB-UniRule"/>
</dbReference>
<dbReference type="GO" id="GO:0005768">
    <property type="term" value="C:endosome"/>
    <property type="evidence" value="ECO:0007669"/>
    <property type="project" value="TreeGrafter"/>
</dbReference>
<keyword evidence="3 4" id="KW-0808">Transferase</keyword>
<sequence length="159" mass="18865">MKISTKNDRQDVSYDDDEEFNIKSTETGVYQKIAPENFIDDYTHWKNIVTNSYLNDLGIDWSSIKKCYGHEIHLWRADQWWSPKGFVIAWLASQKWTDLKTEGKLIVHDNVDTIAEIENMVKSMQWNVRLSYNKEKEGFLCVEKTLWRPTEVETLAYTY</sequence>